<keyword evidence="2" id="KW-0813">Transport</keyword>
<protein>
    <submittedName>
        <fullName evidence="13">Cation tolerance protein CutA</fullName>
    </submittedName>
</protein>
<dbReference type="InterPro" id="IPR003439">
    <property type="entry name" value="ABC_transporter-like_ATP-bd"/>
</dbReference>
<dbReference type="GO" id="GO:0005886">
    <property type="term" value="C:plasma membrane"/>
    <property type="evidence" value="ECO:0007669"/>
    <property type="project" value="UniProtKB-SubCell"/>
</dbReference>
<dbReference type="EMBL" id="LMTZ01000145">
    <property type="protein sequence ID" value="KST63015.1"/>
    <property type="molecule type" value="Genomic_DNA"/>
</dbReference>
<keyword evidence="6" id="KW-0067">ATP-binding</keyword>
<evidence type="ECO:0000256" key="8">
    <source>
        <dbReference type="ARBA" id="ARBA00023136"/>
    </source>
</evidence>
<keyword evidence="4 9" id="KW-0812">Transmembrane</keyword>
<evidence type="ECO:0000313" key="13">
    <source>
        <dbReference type="EMBL" id="KST63015.1"/>
    </source>
</evidence>
<dbReference type="GO" id="GO:0140359">
    <property type="term" value="F:ABC-type transporter activity"/>
    <property type="evidence" value="ECO:0007669"/>
    <property type="project" value="InterPro"/>
</dbReference>
<dbReference type="InterPro" id="IPR017871">
    <property type="entry name" value="ABC_transporter-like_CS"/>
</dbReference>
<keyword evidence="5" id="KW-0547">Nucleotide-binding</keyword>
<evidence type="ECO:0000256" key="5">
    <source>
        <dbReference type="ARBA" id="ARBA00022741"/>
    </source>
</evidence>
<dbReference type="InterPro" id="IPR011527">
    <property type="entry name" value="ABC1_TM_dom"/>
</dbReference>
<evidence type="ECO:0000256" key="9">
    <source>
        <dbReference type="SAM" id="Phobius"/>
    </source>
</evidence>
<comment type="subcellular location">
    <subcellularLocation>
        <location evidence="1">Cell membrane</location>
        <topology evidence="1">Multi-pass membrane protein</topology>
    </subcellularLocation>
</comment>
<dbReference type="Pfam" id="PF00005">
    <property type="entry name" value="ABC_tran"/>
    <property type="match status" value="1"/>
</dbReference>
<dbReference type="InterPro" id="IPR036640">
    <property type="entry name" value="ABC1_TM_sf"/>
</dbReference>
<dbReference type="SUPFAM" id="SSF52540">
    <property type="entry name" value="P-loop containing nucleoside triphosphate hydrolases"/>
    <property type="match status" value="1"/>
</dbReference>
<feature type="transmembrane region" description="Helical" evidence="9">
    <location>
        <begin position="447"/>
        <end position="464"/>
    </location>
</feature>
<keyword evidence="7 9" id="KW-1133">Transmembrane helix</keyword>
<feature type="domain" description="ABC transporter" evidence="10">
    <location>
        <begin position="729"/>
        <end position="961"/>
    </location>
</feature>
<evidence type="ECO:0000256" key="2">
    <source>
        <dbReference type="ARBA" id="ARBA00022448"/>
    </source>
</evidence>
<dbReference type="EMBL" id="LMTZ01000147">
    <property type="protein sequence ID" value="KST62924.1"/>
    <property type="molecule type" value="Genomic_DNA"/>
</dbReference>
<evidence type="ECO:0000256" key="1">
    <source>
        <dbReference type="ARBA" id="ARBA00004651"/>
    </source>
</evidence>
<gene>
    <name evidence="12" type="ORF">BC008_11430</name>
    <name evidence="13" type="ORF">BC008_11905</name>
</gene>
<evidence type="ECO:0000259" key="10">
    <source>
        <dbReference type="PROSITE" id="PS50893"/>
    </source>
</evidence>
<sequence length="964" mass="106331">MVELNYCKLTQQLKGNQPLLLDDPQKIWLVKSGTLALFATKVTDGEARGNRHYLFSVAEGEVLFGTQLFNEWGILAVAIEETEFLPLPISDFFAEVAKADPRALTSLEDWIKHLADAINDNLLQLPMNLVQPDKSRYLSLQNQQMLSPPTNQVLWVYLADNNAKWMSIDNLELKDSSGIFPLAYPMWIEAEDLLEVKIFRTSELDDFEQLSSSLMKLHRYFLNYLDLRIDQKIEEDFQRFQQRRKLNRQVAQVALGQLTDVLNPQKSGFFQEGTALLIAAGAVGRAMGINVNPPAQSEDMGRVSDPLEAIARASRFRTRRILLQGNWWQQEQGPLLAYTQTDKNPVALLPHKGNHYFLFDPETQTRRLVTRAIAQTLSPEAQMFYRPLPLIVRNALELFKFGTWGNTKSIIGVVALGVLGTLMGMITPQATAMLVNDAIPDGNRTQLLQIGLGLFAAAIGKSAFQIAQGILSLRVENSADASLQPAVWDRLLNLKPAFFRSFSSGDLLSRLLAVNNIRSKLSGATQRSLLSGVFSLLNLALMFVYSLQLALVGIGLTLIAVIVTVSSSFLLIRKNRKVEAADGQISGLVVELINGVSKLRVAAAEERAFAAWAKSYSKRVKLTAGIARINDSVSVFNEALPLVSSMLLYWFAIMFIQIAQGSGNGLNMGTFLAFNSAFGTFIGGVTDLSNTLTDILDIVPLWERAKPIVQGVVEADSSSADPGRLTGRIYLDHLTFRYREDGPMTLDDVSIRIEPGEFVAFVGPSGSGKSTIFRLLLGFETPLSGTVYYDGQDLSGLDVQAIRRQLGVVLQNGRINSGSIFDNITSGALITLDEAWEAARMAGFAEDVEQMPMGMHTVVSEGGTNLSGGQRQRLLIARSIVLKPKIILMDEATSALDNRTQAIVTESLDKLNATRVVIAHRLSTVRNADRIYVIEAGRLVESGTFEELLEQGGLFARLAARQIE</sequence>
<accession>A0A0V7ZEU9</accession>
<dbReference type="InterPro" id="IPR022515">
    <property type="entry name" value="NHPM_micro_ABC2"/>
</dbReference>
<dbReference type="Gene3D" id="1.20.1560.10">
    <property type="entry name" value="ABC transporter type 1, transmembrane domain"/>
    <property type="match status" value="1"/>
</dbReference>
<organism evidence="13 14">
    <name type="scientific">Mastigocoleus testarum BC008</name>
    <dbReference type="NCBI Taxonomy" id="371196"/>
    <lineage>
        <taxon>Bacteria</taxon>
        <taxon>Bacillati</taxon>
        <taxon>Cyanobacteriota</taxon>
        <taxon>Cyanophyceae</taxon>
        <taxon>Nostocales</taxon>
        <taxon>Hapalosiphonaceae</taxon>
        <taxon>Mastigocoleus</taxon>
    </lineage>
</organism>
<dbReference type="GO" id="GO:0005524">
    <property type="term" value="F:ATP binding"/>
    <property type="evidence" value="ECO:0007669"/>
    <property type="project" value="UniProtKB-KW"/>
</dbReference>
<evidence type="ECO:0000313" key="12">
    <source>
        <dbReference type="EMBL" id="KST62924.1"/>
    </source>
</evidence>
<evidence type="ECO:0000256" key="4">
    <source>
        <dbReference type="ARBA" id="ARBA00022692"/>
    </source>
</evidence>
<keyword evidence="3" id="KW-1003">Cell membrane</keyword>
<dbReference type="GO" id="GO:0016887">
    <property type="term" value="F:ATP hydrolysis activity"/>
    <property type="evidence" value="ECO:0007669"/>
    <property type="project" value="InterPro"/>
</dbReference>
<reference evidence="13 14" key="1">
    <citation type="journal article" date="2015" name="Genome Announc.">
        <title>Draft Genome of the Euendolithic (true boring) Cyanobacterium Mastigocoleus testarum strain BC008.</title>
        <authorList>
            <person name="Guida B.S."/>
            <person name="Garcia-Pichel F."/>
        </authorList>
    </citation>
    <scope>NUCLEOTIDE SEQUENCE [LARGE SCALE GENOMIC DNA]</scope>
    <source>
        <strain evidence="13 14">BC008</strain>
    </source>
</reference>
<dbReference type="InterPro" id="IPR027417">
    <property type="entry name" value="P-loop_NTPase"/>
</dbReference>
<evidence type="ECO:0000259" key="11">
    <source>
        <dbReference type="PROSITE" id="PS50929"/>
    </source>
</evidence>
<dbReference type="PANTHER" id="PTHR24221">
    <property type="entry name" value="ATP-BINDING CASSETTE SUB-FAMILY B"/>
    <property type="match status" value="1"/>
</dbReference>
<dbReference type="Pfam" id="PF00664">
    <property type="entry name" value="ABC_membrane"/>
    <property type="match status" value="1"/>
</dbReference>
<dbReference type="InterPro" id="IPR003593">
    <property type="entry name" value="AAA+_ATPase"/>
</dbReference>
<evidence type="ECO:0000256" key="7">
    <source>
        <dbReference type="ARBA" id="ARBA00022989"/>
    </source>
</evidence>
<dbReference type="PANTHER" id="PTHR24221:SF654">
    <property type="entry name" value="ATP-BINDING CASSETTE SUB-FAMILY B MEMBER 6"/>
    <property type="match status" value="1"/>
</dbReference>
<dbReference type="RefSeq" id="WP_027843180.1">
    <property type="nucleotide sequence ID" value="NZ_LMTZ01000145.1"/>
</dbReference>
<name>A0A0V7ZEU9_9CYAN</name>
<evidence type="ECO:0000256" key="3">
    <source>
        <dbReference type="ARBA" id="ARBA00022475"/>
    </source>
</evidence>
<keyword evidence="14" id="KW-1185">Reference proteome</keyword>
<dbReference type="Gene3D" id="3.40.50.300">
    <property type="entry name" value="P-loop containing nucleotide triphosphate hydrolases"/>
    <property type="match status" value="1"/>
</dbReference>
<comment type="caution">
    <text evidence="13">The sequence shown here is derived from an EMBL/GenBank/DDBJ whole genome shotgun (WGS) entry which is preliminary data.</text>
</comment>
<evidence type="ECO:0000256" key="6">
    <source>
        <dbReference type="ARBA" id="ARBA00022840"/>
    </source>
</evidence>
<dbReference type="OrthoDB" id="9771903at2"/>
<dbReference type="InterPro" id="IPR039421">
    <property type="entry name" value="Type_1_exporter"/>
</dbReference>
<feature type="transmembrane region" description="Helical" evidence="9">
    <location>
        <begin position="639"/>
        <end position="659"/>
    </location>
</feature>
<dbReference type="AlphaFoldDB" id="A0A0V7ZEU9"/>
<dbReference type="GO" id="GO:0034040">
    <property type="term" value="F:ATPase-coupled lipid transmembrane transporter activity"/>
    <property type="evidence" value="ECO:0007669"/>
    <property type="project" value="TreeGrafter"/>
</dbReference>
<dbReference type="SMART" id="SM00382">
    <property type="entry name" value="AAA"/>
    <property type="match status" value="1"/>
</dbReference>
<dbReference type="SUPFAM" id="SSF90123">
    <property type="entry name" value="ABC transporter transmembrane region"/>
    <property type="match status" value="1"/>
</dbReference>
<dbReference type="PROSITE" id="PS50893">
    <property type="entry name" value="ABC_TRANSPORTER_2"/>
    <property type="match status" value="1"/>
</dbReference>
<feature type="transmembrane region" description="Helical" evidence="9">
    <location>
        <begin position="528"/>
        <end position="545"/>
    </location>
</feature>
<dbReference type="PROSITE" id="PS50929">
    <property type="entry name" value="ABC_TM1F"/>
    <property type="match status" value="1"/>
</dbReference>
<dbReference type="Proteomes" id="UP000053372">
    <property type="component" value="Unassembled WGS sequence"/>
</dbReference>
<evidence type="ECO:0000313" key="14">
    <source>
        <dbReference type="Proteomes" id="UP000053372"/>
    </source>
</evidence>
<feature type="transmembrane region" description="Helical" evidence="9">
    <location>
        <begin position="551"/>
        <end position="572"/>
    </location>
</feature>
<dbReference type="NCBIfam" id="TIGR03797">
    <property type="entry name" value="NHLM_micro_ABC2"/>
    <property type="match status" value="1"/>
</dbReference>
<keyword evidence="8 9" id="KW-0472">Membrane</keyword>
<dbReference type="FunFam" id="3.40.50.300:FF:000299">
    <property type="entry name" value="ABC transporter ATP-binding protein/permease"/>
    <property type="match status" value="1"/>
</dbReference>
<feature type="transmembrane region" description="Helical" evidence="9">
    <location>
        <begin position="409"/>
        <end position="427"/>
    </location>
</feature>
<feature type="domain" description="ABC transmembrane type-1" evidence="11">
    <location>
        <begin position="411"/>
        <end position="697"/>
    </location>
</feature>
<dbReference type="PROSITE" id="PS00211">
    <property type="entry name" value="ABC_TRANSPORTER_1"/>
    <property type="match status" value="1"/>
</dbReference>
<proteinExistence type="predicted"/>